<gene>
    <name evidence="1" type="ORF">O6P43_017125</name>
</gene>
<evidence type="ECO:0000313" key="2">
    <source>
        <dbReference type="Proteomes" id="UP001163823"/>
    </source>
</evidence>
<keyword evidence="2" id="KW-1185">Reference proteome</keyword>
<reference evidence="1" key="1">
    <citation type="journal article" date="2023" name="Science">
        <title>Elucidation of the pathway for biosynthesis of saponin adjuvants from the soapbark tree.</title>
        <authorList>
            <person name="Reed J."/>
            <person name="Orme A."/>
            <person name="El-Demerdash A."/>
            <person name="Owen C."/>
            <person name="Martin L.B.B."/>
            <person name="Misra R.C."/>
            <person name="Kikuchi S."/>
            <person name="Rejzek M."/>
            <person name="Martin A.C."/>
            <person name="Harkess A."/>
            <person name="Leebens-Mack J."/>
            <person name="Louveau T."/>
            <person name="Stephenson M.J."/>
            <person name="Osbourn A."/>
        </authorList>
    </citation>
    <scope>NUCLEOTIDE SEQUENCE</scope>
    <source>
        <strain evidence="1">S10</strain>
    </source>
</reference>
<dbReference type="PANTHER" id="PTHR48475">
    <property type="entry name" value="RIBONUCLEASE H"/>
    <property type="match status" value="1"/>
</dbReference>
<accession>A0AAD7LPN2</accession>
<dbReference type="AlphaFoldDB" id="A0AAD7LPN2"/>
<dbReference type="KEGG" id="qsa:O6P43_017125"/>
<dbReference type="GO" id="GO:0003676">
    <property type="term" value="F:nucleic acid binding"/>
    <property type="evidence" value="ECO:0007669"/>
    <property type="project" value="InterPro"/>
</dbReference>
<dbReference type="SUPFAM" id="SSF53098">
    <property type="entry name" value="Ribonuclease H-like"/>
    <property type="match status" value="1"/>
</dbReference>
<protein>
    <submittedName>
        <fullName evidence="1">Rve domain-containing protein</fullName>
    </submittedName>
</protein>
<evidence type="ECO:0000313" key="1">
    <source>
        <dbReference type="EMBL" id="KAJ7961822.1"/>
    </source>
</evidence>
<sequence>MEGSLTADLLNPGAQNWELTLCFSSIAYPQANGQAEAVNKVLLEELKKKVDQNKLDWEEHLQQVLWSYHTTWKIATGETPFNLYGMEAVIPVEIRVSSPRVETYYEESNETEIRSNFDLLDEATRIYPKYKKSPNPGVRTIEVHLVDPTTLTVNPTSRCSWSRQARPPGFHPAIRASAEFTEDLQTRGRERLRFT</sequence>
<dbReference type="InterPro" id="IPR036397">
    <property type="entry name" value="RNaseH_sf"/>
</dbReference>
<name>A0AAD7LPN2_QUISA</name>
<dbReference type="Gene3D" id="3.30.420.10">
    <property type="entry name" value="Ribonuclease H-like superfamily/Ribonuclease H"/>
    <property type="match status" value="1"/>
</dbReference>
<dbReference type="InterPro" id="IPR012337">
    <property type="entry name" value="RNaseH-like_sf"/>
</dbReference>
<comment type="caution">
    <text evidence="1">The sequence shown here is derived from an EMBL/GenBank/DDBJ whole genome shotgun (WGS) entry which is preliminary data.</text>
</comment>
<proteinExistence type="predicted"/>
<dbReference type="PANTHER" id="PTHR48475:SF2">
    <property type="entry name" value="RIBONUCLEASE H"/>
    <property type="match status" value="1"/>
</dbReference>
<organism evidence="1 2">
    <name type="scientific">Quillaja saponaria</name>
    <name type="common">Soap bark tree</name>
    <dbReference type="NCBI Taxonomy" id="32244"/>
    <lineage>
        <taxon>Eukaryota</taxon>
        <taxon>Viridiplantae</taxon>
        <taxon>Streptophyta</taxon>
        <taxon>Embryophyta</taxon>
        <taxon>Tracheophyta</taxon>
        <taxon>Spermatophyta</taxon>
        <taxon>Magnoliopsida</taxon>
        <taxon>eudicotyledons</taxon>
        <taxon>Gunneridae</taxon>
        <taxon>Pentapetalae</taxon>
        <taxon>rosids</taxon>
        <taxon>fabids</taxon>
        <taxon>Fabales</taxon>
        <taxon>Quillajaceae</taxon>
        <taxon>Quillaja</taxon>
    </lineage>
</organism>
<dbReference type="EMBL" id="JARAOO010000007">
    <property type="protein sequence ID" value="KAJ7961822.1"/>
    <property type="molecule type" value="Genomic_DNA"/>
</dbReference>
<dbReference type="Proteomes" id="UP001163823">
    <property type="component" value="Chromosome 7"/>
</dbReference>